<evidence type="ECO:0000313" key="4">
    <source>
        <dbReference type="Proteomes" id="UP001430455"/>
    </source>
</evidence>
<feature type="domain" description="Methanogenesis regulatory protein FilR1 middle" evidence="1">
    <location>
        <begin position="131"/>
        <end position="256"/>
    </location>
</feature>
<evidence type="ECO:0000313" key="3">
    <source>
        <dbReference type="EMBL" id="MBX0298024.1"/>
    </source>
</evidence>
<gene>
    <name evidence="3" type="ORF">EGH23_24465</name>
</gene>
<accession>A0AAW4PJ85</accession>
<dbReference type="RefSeq" id="WP_220582604.1">
    <property type="nucleotide sequence ID" value="NZ_RKLT01000035.1"/>
</dbReference>
<keyword evidence="4" id="KW-1185">Reference proteome</keyword>
<proteinExistence type="predicted"/>
<dbReference type="Pfam" id="PF08350">
    <property type="entry name" value="FilR1_middle"/>
    <property type="match status" value="1"/>
</dbReference>
<dbReference type="CDD" id="cd00090">
    <property type="entry name" value="HTH_ARSR"/>
    <property type="match status" value="1"/>
</dbReference>
<dbReference type="AlphaFoldDB" id="A0AAW4PJ85"/>
<protein>
    <recommendedName>
        <fullName evidence="5">Transcriptional regulator</fullName>
    </recommendedName>
</protein>
<dbReference type="InterPro" id="IPR011991">
    <property type="entry name" value="ArsR-like_HTH"/>
</dbReference>
<evidence type="ECO:0000259" key="1">
    <source>
        <dbReference type="Pfam" id="PF08350"/>
    </source>
</evidence>
<feature type="domain" description="HVO-A0261-like N-terminal" evidence="2">
    <location>
        <begin position="11"/>
        <end position="92"/>
    </location>
</feature>
<dbReference type="Pfam" id="PF25213">
    <property type="entry name" value="HVO_A0261_N"/>
    <property type="match status" value="1"/>
</dbReference>
<dbReference type="InterPro" id="IPR036388">
    <property type="entry name" value="WH-like_DNA-bd_sf"/>
</dbReference>
<name>A0AAW4PJ85_9EURY</name>
<dbReference type="InterPro" id="IPR057527">
    <property type="entry name" value="HVO_A0261-like_N"/>
</dbReference>
<dbReference type="Proteomes" id="UP001430455">
    <property type="component" value="Unassembled WGS sequence"/>
</dbReference>
<organism evidence="3 4">
    <name type="scientific">Haloarcula nitratireducens</name>
    <dbReference type="NCBI Taxonomy" id="2487749"/>
    <lineage>
        <taxon>Archaea</taxon>
        <taxon>Methanobacteriati</taxon>
        <taxon>Methanobacteriota</taxon>
        <taxon>Stenosarchaea group</taxon>
        <taxon>Halobacteria</taxon>
        <taxon>Halobacteriales</taxon>
        <taxon>Haloarculaceae</taxon>
        <taxon>Haloarcula</taxon>
    </lineage>
</organism>
<evidence type="ECO:0000259" key="2">
    <source>
        <dbReference type="Pfam" id="PF25213"/>
    </source>
</evidence>
<dbReference type="Gene3D" id="1.10.10.10">
    <property type="entry name" value="Winged helix-like DNA-binding domain superfamily/Winged helix DNA-binding domain"/>
    <property type="match status" value="1"/>
</dbReference>
<dbReference type="InterPro" id="IPR013561">
    <property type="entry name" value="FilR1_middle_dom"/>
</dbReference>
<sequence>MTANTTVTALDAIRVFANSVNSVRIFEALTDGPTTSSDLAERTGASRSTVARVLNEGESRGWIDSVGSQYELTYVGKVMIKEFRDYQQTVEGIQQVGEVLNHLPEPAHELDIRHLRDARITIPTENWPDTHLNRALELYRAGNTYRGLTQNAPEIFVRTLAELVEQGQLEFEAIIEAEFIEELIKDAERAKPWHSFADSIWTYPGSIPFSMHIIDQSVVLWLGHIDDNQWEGAGLLETENNAVYEWAESVYEEYRAESTPLDPERLPET</sequence>
<evidence type="ECO:0008006" key="5">
    <source>
        <dbReference type="Google" id="ProtNLM"/>
    </source>
</evidence>
<comment type="caution">
    <text evidence="3">The sequence shown here is derived from an EMBL/GenBank/DDBJ whole genome shotgun (WGS) entry which is preliminary data.</text>
</comment>
<dbReference type="EMBL" id="RKLT01000035">
    <property type="protein sequence ID" value="MBX0298024.1"/>
    <property type="molecule type" value="Genomic_DNA"/>
</dbReference>
<dbReference type="SUPFAM" id="SSF46785">
    <property type="entry name" value="Winged helix' DNA-binding domain"/>
    <property type="match status" value="1"/>
</dbReference>
<reference evidence="3 4" key="1">
    <citation type="submission" date="2021-06" db="EMBL/GenBank/DDBJ databases">
        <title>Halomicroarcula sp. a new haloarchaeum isolated from saline soil.</title>
        <authorList>
            <person name="Duran-Viseras A."/>
            <person name="Sanchez-Porro C."/>
            <person name="Ventosa A."/>
        </authorList>
    </citation>
    <scope>NUCLEOTIDE SEQUENCE [LARGE SCALE GENOMIC DNA]</scope>
    <source>
        <strain evidence="3 4">F27</strain>
    </source>
</reference>
<dbReference type="InterPro" id="IPR036390">
    <property type="entry name" value="WH_DNA-bd_sf"/>
</dbReference>